<keyword evidence="2" id="KW-1185">Reference proteome</keyword>
<sequence length="113" mass="13329">MSEPVNIDDLKGLFPLSMSKDEVKPHLNRSIWDYSHVEFEDDLQKVEVIGSKTLYYLAPLLWIEMQDRVNEYEESLQTFKDVKTFQSYWLDRANSALNKTNNDETDEVSYLCI</sequence>
<proteinExistence type="predicted"/>
<evidence type="ECO:0000313" key="1">
    <source>
        <dbReference type="EMBL" id="PHO09774.1"/>
    </source>
</evidence>
<reference evidence="1 2" key="1">
    <citation type="submission" date="2017-09" db="EMBL/GenBank/DDBJ databases">
        <authorList>
            <person name="Perez-Cataluna A."/>
            <person name="Figueras M.J."/>
            <person name="Salas-Masso N."/>
        </authorList>
    </citation>
    <scope>NUCLEOTIDE SEQUENCE [LARGE SCALE GENOMIC DNA]</scope>
    <source>
        <strain evidence="1 2">F138-33</strain>
    </source>
</reference>
<comment type="caution">
    <text evidence="1">The sequence shown here is derived from an EMBL/GenBank/DDBJ whole genome shotgun (WGS) entry which is preliminary data.</text>
</comment>
<dbReference type="RefSeq" id="WP_099334382.1">
    <property type="nucleotide sequence ID" value="NZ_CP042812.1"/>
</dbReference>
<accession>A0ABX4LPE6</accession>
<name>A0ABX4LPE6_9BACT</name>
<evidence type="ECO:0000313" key="2">
    <source>
        <dbReference type="Proteomes" id="UP000221384"/>
    </source>
</evidence>
<gene>
    <name evidence="1" type="ORF">CPG37_07090</name>
</gene>
<protein>
    <submittedName>
        <fullName evidence="1">Uncharacterized protein</fullName>
    </submittedName>
</protein>
<dbReference type="Proteomes" id="UP000221384">
    <property type="component" value="Unassembled WGS sequence"/>
</dbReference>
<dbReference type="EMBL" id="NWVW01000007">
    <property type="protein sequence ID" value="PHO09774.1"/>
    <property type="molecule type" value="Genomic_DNA"/>
</dbReference>
<organism evidence="1 2">
    <name type="scientific">Malaciobacter canalis</name>
    <dbReference type="NCBI Taxonomy" id="1912871"/>
    <lineage>
        <taxon>Bacteria</taxon>
        <taxon>Pseudomonadati</taxon>
        <taxon>Campylobacterota</taxon>
        <taxon>Epsilonproteobacteria</taxon>
        <taxon>Campylobacterales</taxon>
        <taxon>Arcobacteraceae</taxon>
        <taxon>Malaciobacter</taxon>
    </lineage>
</organism>